<evidence type="ECO:0000313" key="2">
    <source>
        <dbReference type="Proteomes" id="UP000646827"/>
    </source>
</evidence>
<gene>
    <name evidence="1" type="ORF">INT45_009729</name>
</gene>
<protein>
    <submittedName>
        <fullName evidence="1">Uncharacterized protein</fullName>
    </submittedName>
</protein>
<evidence type="ECO:0000313" key="1">
    <source>
        <dbReference type="EMBL" id="KAG2221071.1"/>
    </source>
</evidence>
<accession>A0A8H7S3W5</accession>
<name>A0A8H7S3W5_9FUNG</name>
<dbReference type="Proteomes" id="UP000646827">
    <property type="component" value="Unassembled WGS sequence"/>
</dbReference>
<proteinExistence type="predicted"/>
<dbReference type="AlphaFoldDB" id="A0A8H7S3W5"/>
<dbReference type="EMBL" id="JAEPRB010000120">
    <property type="protein sequence ID" value="KAG2221071.1"/>
    <property type="molecule type" value="Genomic_DNA"/>
</dbReference>
<comment type="caution">
    <text evidence="1">The sequence shown here is derived from an EMBL/GenBank/DDBJ whole genome shotgun (WGS) entry which is preliminary data.</text>
</comment>
<reference evidence="1 2" key="1">
    <citation type="submission" date="2020-12" db="EMBL/GenBank/DDBJ databases">
        <title>Metabolic potential, ecology and presence of endohyphal bacteria is reflected in genomic diversity of Mucoromycotina.</title>
        <authorList>
            <person name="Muszewska A."/>
            <person name="Okrasinska A."/>
            <person name="Steczkiewicz K."/>
            <person name="Drgas O."/>
            <person name="Orlowska M."/>
            <person name="Perlinska-Lenart U."/>
            <person name="Aleksandrzak-Piekarczyk T."/>
            <person name="Szatraj K."/>
            <person name="Zielenkiewicz U."/>
            <person name="Pilsyk S."/>
            <person name="Malc E."/>
            <person name="Mieczkowski P."/>
            <person name="Kruszewska J.S."/>
            <person name="Biernat P."/>
            <person name="Pawlowska J."/>
        </authorList>
    </citation>
    <scope>NUCLEOTIDE SEQUENCE [LARGE SCALE GENOMIC DNA]</scope>
    <source>
        <strain evidence="1 2">CBS 142.35</strain>
    </source>
</reference>
<dbReference type="OrthoDB" id="5563272at2759"/>
<sequence>MVFQRIVNYWVSTFITEKLLSSPTFHRMAATTHKHVSNATNKGSQVGNSFVKSFKENLEKEAKNIRK</sequence>
<keyword evidence="2" id="KW-1185">Reference proteome</keyword>
<organism evidence="1 2">
    <name type="scientific">Circinella minor</name>
    <dbReference type="NCBI Taxonomy" id="1195481"/>
    <lineage>
        <taxon>Eukaryota</taxon>
        <taxon>Fungi</taxon>
        <taxon>Fungi incertae sedis</taxon>
        <taxon>Mucoromycota</taxon>
        <taxon>Mucoromycotina</taxon>
        <taxon>Mucoromycetes</taxon>
        <taxon>Mucorales</taxon>
        <taxon>Lichtheimiaceae</taxon>
        <taxon>Circinella</taxon>
    </lineage>
</organism>